<protein>
    <submittedName>
        <fullName evidence="6">Membralin</fullName>
    </submittedName>
</protein>
<dbReference type="EMBL" id="UYYG01000036">
    <property type="protein sequence ID" value="VDN51916.1"/>
    <property type="molecule type" value="Genomic_DNA"/>
</dbReference>
<evidence type="ECO:0000256" key="2">
    <source>
        <dbReference type="SAM" id="Phobius"/>
    </source>
</evidence>
<dbReference type="Pfam" id="PF09746">
    <property type="entry name" value="Membralin"/>
    <property type="match status" value="1"/>
</dbReference>
<reference evidence="6" key="1">
    <citation type="submission" date="2016-04" db="UniProtKB">
        <authorList>
            <consortium name="WormBaseParasite"/>
        </authorList>
    </citation>
    <scope>IDENTIFICATION</scope>
</reference>
<keyword evidence="2" id="KW-0472">Membrane</keyword>
<gene>
    <name evidence="3" type="ORF">DME_LOCUS1889</name>
</gene>
<sequence length="424" mass="48690">MENGYLHQNGIDENSINGEAVAVAAEENIDARPQPNVQFLDNPNIHPATGNPGIPNNPIPQGEHIPQPQGNNQFGTVRDRLFHAMLVRFAISYNHHVSGFSRRLLEFSVLFFALSLLCLLFYVHFVFSKADNSCLKHLVDSWPRDGVMRIEVISNLEKFNEYQERISEKQRSQKESNASFTFFDLKKILMEGPNALPKELKAKHGETSKKTDHWTNFRLPEETLISLFLKSSKGVKRKLSVEEVHGDEEELLDFIEEDGFYGESLEALFEYVVEYSLHYGLLRLSHSYRVEHNIPFMLVRLDPETDSCFGDWFSRMLMKFFMGYEDVLMASVKALAENETEKGYLRDMITGEHYRFVTMASGNSSYLTATFVLLIFTFAISMLLRFSHHQIFLFIFDLLQMFEMNQALVFPAAPLLTVILALVG</sequence>
<feature type="compositionally biased region" description="Low complexity" evidence="1">
    <location>
        <begin position="50"/>
        <end position="60"/>
    </location>
</feature>
<keyword evidence="5" id="KW-1185">Reference proteome</keyword>
<dbReference type="OrthoDB" id="6779347at2759"/>
<evidence type="ECO:0000313" key="5">
    <source>
        <dbReference type="Proteomes" id="UP000274756"/>
    </source>
</evidence>
<dbReference type="Proteomes" id="UP000274756">
    <property type="component" value="Unassembled WGS sequence"/>
</dbReference>
<accession>A0A158Q5K5</accession>
<dbReference type="Proteomes" id="UP000038040">
    <property type="component" value="Unplaced"/>
</dbReference>
<evidence type="ECO:0000313" key="3">
    <source>
        <dbReference type="EMBL" id="VDN51916.1"/>
    </source>
</evidence>
<feature type="region of interest" description="Disordered" evidence="1">
    <location>
        <begin position="37"/>
        <end position="72"/>
    </location>
</feature>
<feature type="transmembrane region" description="Helical" evidence="2">
    <location>
        <begin position="407"/>
        <end position="423"/>
    </location>
</feature>
<dbReference type="PANTHER" id="PTHR21650:SF4">
    <property type="entry name" value="MEMBRALIN"/>
    <property type="match status" value="1"/>
</dbReference>
<evidence type="ECO:0000313" key="6">
    <source>
        <dbReference type="WBParaSite" id="DME_0000762201-mRNA-1"/>
    </source>
</evidence>
<feature type="transmembrane region" description="Helical" evidence="2">
    <location>
        <begin position="366"/>
        <end position="386"/>
    </location>
</feature>
<name>A0A158Q5K5_DRAME</name>
<evidence type="ECO:0000313" key="4">
    <source>
        <dbReference type="Proteomes" id="UP000038040"/>
    </source>
</evidence>
<dbReference type="InterPro" id="IPR019144">
    <property type="entry name" value="Membralin"/>
</dbReference>
<dbReference type="WBParaSite" id="DME_0000762201-mRNA-1">
    <property type="protein sequence ID" value="DME_0000762201-mRNA-1"/>
    <property type="gene ID" value="DME_0000762201"/>
</dbReference>
<feature type="transmembrane region" description="Helical" evidence="2">
    <location>
        <begin position="104"/>
        <end position="127"/>
    </location>
</feature>
<dbReference type="GO" id="GO:0034976">
    <property type="term" value="P:response to endoplasmic reticulum stress"/>
    <property type="evidence" value="ECO:0007669"/>
    <property type="project" value="TreeGrafter"/>
</dbReference>
<dbReference type="GO" id="GO:0005783">
    <property type="term" value="C:endoplasmic reticulum"/>
    <property type="evidence" value="ECO:0007669"/>
    <property type="project" value="TreeGrafter"/>
</dbReference>
<keyword evidence="2" id="KW-1133">Transmembrane helix</keyword>
<keyword evidence="2" id="KW-0812">Transmembrane</keyword>
<proteinExistence type="predicted"/>
<dbReference type="PANTHER" id="PTHR21650">
    <property type="entry name" value="MEMBRALIN/KINETOCHORE PROTEIN NUF2"/>
    <property type="match status" value="1"/>
</dbReference>
<organism evidence="4 6">
    <name type="scientific">Dracunculus medinensis</name>
    <name type="common">Guinea worm</name>
    <dbReference type="NCBI Taxonomy" id="318479"/>
    <lineage>
        <taxon>Eukaryota</taxon>
        <taxon>Metazoa</taxon>
        <taxon>Ecdysozoa</taxon>
        <taxon>Nematoda</taxon>
        <taxon>Chromadorea</taxon>
        <taxon>Rhabditida</taxon>
        <taxon>Spirurina</taxon>
        <taxon>Dracunculoidea</taxon>
        <taxon>Dracunculidae</taxon>
        <taxon>Dracunculus</taxon>
    </lineage>
</organism>
<dbReference type="AlphaFoldDB" id="A0A158Q5K5"/>
<reference evidence="3 5" key="2">
    <citation type="submission" date="2018-11" db="EMBL/GenBank/DDBJ databases">
        <authorList>
            <consortium name="Pathogen Informatics"/>
        </authorList>
    </citation>
    <scope>NUCLEOTIDE SEQUENCE [LARGE SCALE GENOMIC DNA]</scope>
</reference>
<dbReference type="STRING" id="318479.A0A158Q5K5"/>
<dbReference type="GO" id="GO:1904294">
    <property type="term" value="P:positive regulation of ERAD pathway"/>
    <property type="evidence" value="ECO:0007669"/>
    <property type="project" value="TreeGrafter"/>
</dbReference>
<evidence type="ECO:0000256" key="1">
    <source>
        <dbReference type="SAM" id="MobiDB-lite"/>
    </source>
</evidence>